<gene>
    <name evidence="1" type="ORF">AVEN_75322_1</name>
</gene>
<evidence type="ECO:0000313" key="2">
    <source>
        <dbReference type="Proteomes" id="UP000499080"/>
    </source>
</evidence>
<keyword evidence="2" id="KW-1185">Reference proteome</keyword>
<evidence type="ECO:0000313" key="1">
    <source>
        <dbReference type="EMBL" id="GBN49545.1"/>
    </source>
</evidence>
<dbReference type="Proteomes" id="UP000499080">
    <property type="component" value="Unassembled WGS sequence"/>
</dbReference>
<protein>
    <submittedName>
        <fullName evidence="1">Uncharacterized protein</fullName>
    </submittedName>
</protein>
<dbReference type="EMBL" id="BGPR01011091">
    <property type="protein sequence ID" value="GBN49545.1"/>
    <property type="molecule type" value="Genomic_DNA"/>
</dbReference>
<proteinExistence type="predicted"/>
<organism evidence="1 2">
    <name type="scientific">Araneus ventricosus</name>
    <name type="common">Orbweaver spider</name>
    <name type="synonym">Epeira ventricosa</name>
    <dbReference type="NCBI Taxonomy" id="182803"/>
    <lineage>
        <taxon>Eukaryota</taxon>
        <taxon>Metazoa</taxon>
        <taxon>Ecdysozoa</taxon>
        <taxon>Arthropoda</taxon>
        <taxon>Chelicerata</taxon>
        <taxon>Arachnida</taxon>
        <taxon>Araneae</taxon>
        <taxon>Araneomorphae</taxon>
        <taxon>Entelegynae</taxon>
        <taxon>Araneoidea</taxon>
        <taxon>Araneidae</taxon>
        <taxon>Araneus</taxon>
    </lineage>
</organism>
<comment type="caution">
    <text evidence="1">The sequence shown here is derived from an EMBL/GenBank/DDBJ whole genome shotgun (WGS) entry which is preliminary data.</text>
</comment>
<dbReference type="AlphaFoldDB" id="A0A4Y2PC79"/>
<accession>A0A4Y2PC79</accession>
<sequence>MVRMTRRHLSWNHTSKLSSYHHLSNFRATPARRFGRQRMISVQQAPYTADLQWNRGPEVETLTHRFVEPCGYWGVAYLVVYYNSSYGRGDGYI</sequence>
<name>A0A4Y2PC79_ARAVE</name>
<reference evidence="1 2" key="1">
    <citation type="journal article" date="2019" name="Sci. Rep.">
        <title>Orb-weaving spider Araneus ventricosus genome elucidates the spidroin gene catalogue.</title>
        <authorList>
            <person name="Kono N."/>
            <person name="Nakamura H."/>
            <person name="Ohtoshi R."/>
            <person name="Moran D.A.P."/>
            <person name="Shinohara A."/>
            <person name="Yoshida Y."/>
            <person name="Fujiwara M."/>
            <person name="Mori M."/>
            <person name="Tomita M."/>
            <person name="Arakawa K."/>
        </authorList>
    </citation>
    <scope>NUCLEOTIDE SEQUENCE [LARGE SCALE GENOMIC DNA]</scope>
</reference>